<dbReference type="SMART" id="SM00248">
    <property type="entry name" value="ANK"/>
    <property type="match status" value="3"/>
</dbReference>
<gene>
    <name evidence="5" type="ORF">Triagg1_10912</name>
</gene>
<dbReference type="AlphaFoldDB" id="A0AAE1LVG5"/>
<keyword evidence="6" id="KW-1185">Reference proteome</keyword>
<sequence length="438" mass="49822">MPVFSLGPGGITTKLPSSSKFQQKKRREEPQKPKEYSTTLVPHDAAAWKVALQAGIDPNTIWTEQDLKQEWLEQKYRWYSWNTPIHLTLFLENYTSAELLLNSGANINLCNALGRTALMEAVHNHQYKTVEFLIVHGADLNAPVVDGTFQETTYWDTHEKIEVNTLPIYEAIRFADARMVQKLVKGGSDVNSASREGWMLLDMALLDKQGPTIDVLLKHGGHFSSTARHALHFRDEFRAMARNLFSASTQRELFPSQDLLEVYWWVMSTPDIQEILNGRDIDTSLTSRRLIKSFFNTLCEIAQVEDLQAKEKPFCSQCVAFQSWACPAYETKSDDHGAVIYGDCSVFELYSMRDQLEESSRLGCPLCSMIADGIDKEESYQRRWLGEKGDMEVKKFDAEVVGKVSLELIRPGSSFYMLRILMGSSLNFVLHLTHLDGE</sequence>
<feature type="repeat" description="ANK" evidence="3">
    <location>
        <begin position="80"/>
        <end position="112"/>
    </location>
</feature>
<dbReference type="RefSeq" id="XP_062750138.1">
    <property type="nucleotide sequence ID" value="XM_062895036.1"/>
</dbReference>
<dbReference type="SUPFAM" id="SSF48403">
    <property type="entry name" value="Ankyrin repeat"/>
    <property type="match status" value="1"/>
</dbReference>
<evidence type="ECO:0000256" key="4">
    <source>
        <dbReference type="SAM" id="MobiDB-lite"/>
    </source>
</evidence>
<dbReference type="InterPro" id="IPR002110">
    <property type="entry name" value="Ankyrin_rpt"/>
</dbReference>
<evidence type="ECO:0000256" key="1">
    <source>
        <dbReference type="ARBA" id="ARBA00022737"/>
    </source>
</evidence>
<feature type="repeat" description="ANK" evidence="3">
    <location>
        <begin position="113"/>
        <end position="142"/>
    </location>
</feature>
<dbReference type="PROSITE" id="PS50297">
    <property type="entry name" value="ANK_REP_REGION"/>
    <property type="match status" value="1"/>
</dbReference>
<dbReference type="PANTHER" id="PTHR24171">
    <property type="entry name" value="ANKYRIN REPEAT DOMAIN-CONTAINING PROTEIN 39-RELATED"/>
    <property type="match status" value="1"/>
</dbReference>
<name>A0AAE1LVG5_9HYPO</name>
<dbReference type="Proteomes" id="UP001273209">
    <property type="component" value="Unassembled WGS sequence"/>
</dbReference>
<dbReference type="Gene3D" id="1.25.40.20">
    <property type="entry name" value="Ankyrin repeat-containing domain"/>
    <property type="match status" value="1"/>
</dbReference>
<dbReference type="GeneID" id="87914941"/>
<protein>
    <recommendedName>
        <fullName evidence="7">Ankyrin</fullName>
    </recommendedName>
</protein>
<comment type="caution">
    <text evidence="5">The sequence shown here is derived from an EMBL/GenBank/DDBJ whole genome shotgun (WGS) entry which is preliminary data.</text>
</comment>
<dbReference type="Pfam" id="PF12796">
    <property type="entry name" value="Ank_2"/>
    <property type="match status" value="1"/>
</dbReference>
<evidence type="ECO:0008006" key="7">
    <source>
        <dbReference type="Google" id="ProtNLM"/>
    </source>
</evidence>
<dbReference type="EMBL" id="JAWRVG010000093">
    <property type="protein sequence ID" value="KAK4060033.1"/>
    <property type="molecule type" value="Genomic_DNA"/>
</dbReference>
<evidence type="ECO:0000313" key="5">
    <source>
        <dbReference type="EMBL" id="KAK4060033.1"/>
    </source>
</evidence>
<proteinExistence type="predicted"/>
<organism evidence="5 6">
    <name type="scientific">Trichoderma aggressivum f. europaeum</name>
    <dbReference type="NCBI Taxonomy" id="173218"/>
    <lineage>
        <taxon>Eukaryota</taxon>
        <taxon>Fungi</taxon>
        <taxon>Dikarya</taxon>
        <taxon>Ascomycota</taxon>
        <taxon>Pezizomycotina</taxon>
        <taxon>Sordariomycetes</taxon>
        <taxon>Hypocreomycetidae</taxon>
        <taxon>Hypocreales</taxon>
        <taxon>Hypocreaceae</taxon>
        <taxon>Trichoderma</taxon>
    </lineage>
</organism>
<keyword evidence="1" id="KW-0677">Repeat</keyword>
<evidence type="ECO:0000256" key="3">
    <source>
        <dbReference type="PROSITE-ProRule" id="PRU00023"/>
    </source>
</evidence>
<evidence type="ECO:0000313" key="6">
    <source>
        <dbReference type="Proteomes" id="UP001273209"/>
    </source>
</evidence>
<dbReference type="PROSITE" id="PS50088">
    <property type="entry name" value="ANK_REPEAT"/>
    <property type="match status" value="2"/>
</dbReference>
<feature type="region of interest" description="Disordered" evidence="4">
    <location>
        <begin position="1"/>
        <end position="37"/>
    </location>
</feature>
<reference evidence="5" key="1">
    <citation type="submission" date="2023-11" db="EMBL/GenBank/DDBJ databases">
        <title>The genome sequences of three competitors of mushroom-forming fungi.</title>
        <authorList>
            <person name="Beijen E."/>
            <person name="Ohm R.A."/>
        </authorList>
    </citation>
    <scope>NUCLEOTIDE SEQUENCE</scope>
    <source>
        <strain evidence="5">CBS 100526</strain>
    </source>
</reference>
<dbReference type="InterPro" id="IPR036770">
    <property type="entry name" value="Ankyrin_rpt-contain_sf"/>
</dbReference>
<feature type="compositionally biased region" description="Basic and acidic residues" evidence="4">
    <location>
        <begin position="26"/>
        <end position="35"/>
    </location>
</feature>
<keyword evidence="2 3" id="KW-0040">ANK repeat</keyword>
<accession>A0AAE1LVG5</accession>
<evidence type="ECO:0000256" key="2">
    <source>
        <dbReference type="ARBA" id="ARBA00023043"/>
    </source>
</evidence>